<dbReference type="InterPro" id="IPR032710">
    <property type="entry name" value="NTF2-like_dom_sf"/>
</dbReference>
<dbReference type="Gene3D" id="3.10.450.50">
    <property type="match status" value="1"/>
</dbReference>
<evidence type="ECO:0000313" key="2">
    <source>
        <dbReference type="Proteomes" id="UP000295680"/>
    </source>
</evidence>
<gene>
    <name evidence="1" type="ORF">EV192_102894</name>
</gene>
<dbReference type="InterPro" id="IPR009959">
    <property type="entry name" value="Cyclase_SnoaL-like"/>
</dbReference>
<proteinExistence type="predicted"/>
<dbReference type="AlphaFoldDB" id="A0A4R2K8P4"/>
<keyword evidence="2" id="KW-1185">Reference proteome</keyword>
<dbReference type="OrthoDB" id="3680999at2"/>
<dbReference type="PANTHER" id="PTHR38436">
    <property type="entry name" value="POLYKETIDE CYCLASE SNOAL-LIKE DOMAIN"/>
    <property type="match status" value="1"/>
</dbReference>
<reference evidence="1 2" key="1">
    <citation type="submission" date="2019-03" db="EMBL/GenBank/DDBJ databases">
        <title>Genomic Encyclopedia of Type Strains, Phase IV (KMG-IV): sequencing the most valuable type-strain genomes for metagenomic binning, comparative biology and taxonomic classification.</title>
        <authorList>
            <person name="Goeker M."/>
        </authorList>
    </citation>
    <scope>NUCLEOTIDE SEQUENCE [LARGE SCALE GENOMIC DNA]</scope>
    <source>
        <strain evidence="1 2">DSM 45934</strain>
    </source>
</reference>
<sequence>MSYTAQEESNMALVLALRAAPHAERGRFMHPNLRHHRRGFAFLNDLVPNGYNGQSVSDRVDTVEDIIAKDDRVWAVWTLRGHHTGTLFGIPATGRSLEVTEMGIWRIQDGLVAEAWFFGDELTLLRQLGLPVTTDTLAPLHPDTAAR</sequence>
<accession>A0A4R2K8P4</accession>
<evidence type="ECO:0000313" key="1">
    <source>
        <dbReference type="EMBL" id="TCO62755.1"/>
    </source>
</evidence>
<dbReference type="GO" id="GO:0030638">
    <property type="term" value="P:polyketide metabolic process"/>
    <property type="evidence" value="ECO:0007669"/>
    <property type="project" value="InterPro"/>
</dbReference>
<dbReference type="SUPFAM" id="SSF54427">
    <property type="entry name" value="NTF2-like"/>
    <property type="match status" value="1"/>
</dbReference>
<dbReference type="Pfam" id="PF07366">
    <property type="entry name" value="SnoaL"/>
    <property type="match status" value="1"/>
</dbReference>
<protein>
    <submittedName>
        <fullName evidence="1">Putative ester cyclase</fullName>
    </submittedName>
</protein>
<dbReference type="PANTHER" id="PTHR38436:SF1">
    <property type="entry name" value="ESTER CYCLASE"/>
    <property type="match status" value="1"/>
</dbReference>
<dbReference type="Proteomes" id="UP000295680">
    <property type="component" value="Unassembled WGS sequence"/>
</dbReference>
<organism evidence="1 2">
    <name type="scientific">Actinocrispum wychmicini</name>
    <dbReference type="NCBI Taxonomy" id="1213861"/>
    <lineage>
        <taxon>Bacteria</taxon>
        <taxon>Bacillati</taxon>
        <taxon>Actinomycetota</taxon>
        <taxon>Actinomycetes</taxon>
        <taxon>Pseudonocardiales</taxon>
        <taxon>Pseudonocardiaceae</taxon>
        <taxon>Actinocrispum</taxon>
    </lineage>
</organism>
<dbReference type="RefSeq" id="WP_132114755.1">
    <property type="nucleotide sequence ID" value="NZ_SLWS01000002.1"/>
</dbReference>
<dbReference type="EMBL" id="SLWS01000002">
    <property type="protein sequence ID" value="TCO62755.1"/>
    <property type="molecule type" value="Genomic_DNA"/>
</dbReference>
<name>A0A4R2K8P4_9PSEU</name>
<comment type="caution">
    <text evidence="1">The sequence shown here is derived from an EMBL/GenBank/DDBJ whole genome shotgun (WGS) entry which is preliminary data.</text>
</comment>